<evidence type="ECO:0008006" key="2">
    <source>
        <dbReference type="Google" id="ProtNLM"/>
    </source>
</evidence>
<dbReference type="PANTHER" id="PTHR39189:SF1">
    <property type="entry name" value="UPF0173 METAL-DEPENDENT HYDROLASE YTKL"/>
    <property type="match status" value="1"/>
</dbReference>
<dbReference type="InterPro" id="IPR036866">
    <property type="entry name" value="RibonucZ/Hydroxyglut_hydro"/>
</dbReference>
<dbReference type="EMBL" id="BART01002910">
    <property type="protein sequence ID" value="GAG69891.1"/>
    <property type="molecule type" value="Genomic_DNA"/>
</dbReference>
<protein>
    <recommendedName>
        <fullName evidence="2">Metallo-beta-lactamase domain-containing protein</fullName>
    </recommendedName>
</protein>
<dbReference type="Gene3D" id="3.60.15.10">
    <property type="entry name" value="Ribonuclease Z/Hydroxyacylglutathione hydrolase-like"/>
    <property type="match status" value="1"/>
</dbReference>
<dbReference type="PANTHER" id="PTHR39189">
    <property type="entry name" value="UPF0173 METAL-DEPENDENT HYDROLASE YTKL"/>
    <property type="match status" value="1"/>
</dbReference>
<reference evidence="1" key="1">
    <citation type="journal article" date="2014" name="Front. Microbiol.">
        <title>High frequency of phylogenetically diverse reductive dehalogenase-homologous genes in deep subseafloor sedimentary metagenomes.</title>
        <authorList>
            <person name="Kawai M."/>
            <person name="Futagami T."/>
            <person name="Toyoda A."/>
            <person name="Takaki Y."/>
            <person name="Nishi S."/>
            <person name="Hori S."/>
            <person name="Arai W."/>
            <person name="Tsubouchi T."/>
            <person name="Morono Y."/>
            <person name="Uchiyama I."/>
            <person name="Ito T."/>
            <person name="Fujiyama A."/>
            <person name="Inagaki F."/>
            <person name="Takami H."/>
        </authorList>
    </citation>
    <scope>NUCLEOTIDE SEQUENCE</scope>
    <source>
        <strain evidence="1">Expedition CK06-06</strain>
    </source>
</reference>
<evidence type="ECO:0000313" key="1">
    <source>
        <dbReference type="EMBL" id="GAG69891.1"/>
    </source>
</evidence>
<accession>X1BD19</accession>
<gene>
    <name evidence="1" type="ORF">S01H4_08466</name>
</gene>
<dbReference type="AlphaFoldDB" id="X1BD19"/>
<dbReference type="Pfam" id="PF13483">
    <property type="entry name" value="Lactamase_B_3"/>
    <property type="match status" value="1"/>
</dbReference>
<sequence>AKGVQFRGIATYHDTAQGKQRGTNTVFCFTLDDIKLCHLGDLGHLISQGQVNEIGAVDILFIPVGGFYTIAAANASRVCDQLKSRVIIPMHFKTPQCTYPIAGVDDFLRGKVNVGKMDSSEIEFKLGELPAVTEIVVLKPAL</sequence>
<comment type="caution">
    <text evidence="1">The sequence shown here is derived from an EMBL/GenBank/DDBJ whole genome shotgun (WGS) entry which is preliminary data.</text>
</comment>
<name>X1BD19_9ZZZZ</name>
<proteinExistence type="predicted"/>
<organism evidence="1">
    <name type="scientific">marine sediment metagenome</name>
    <dbReference type="NCBI Taxonomy" id="412755"/>
    <lineage>
        <taxon>unclassified sequences</taxon>
        <taxon>metagenomes</taxon>
        <taxon>ecological metagenomes</taxon>
    </lineage>
</organism>
<feature type="non-terminal residue" evidence="1">
    <location>
        <position position="1"/>
    </location>
</feature>
<dbReference type="SUPFAM" id="SSF56281">
    <property type="entry name" value="Metallo-hydrolase/oxidoreductase"/>
    <property type="match status" value="1"/>
</dbReference>